<dbReference type="Pfam" id="PF26639">
    <property type="entry name" value="Het-6_barrel"/>
    <property type="match status" value="1"/>
</dbReference>
<proteinExistence type="predicted"/>
<dbReference type="Proteomes" id="UP000240883">
    <property type="component" value="Unassembled WGS sequence"/>
</dbReference>
<evidence type="ECO:0000313" key="1">
    <source>
        <dbReference type="EMBL" id="PSN58620.1"/>
    </source>
</evidence>
<accession>A0A2T2MZG4</accession>
<evidence type="ECO:0008006" key="3">
    <source>
        <dbReference type="Google" id="ProtNLM"/>
    </source>
</evidence>
<name>A0A2T2MZG4_CORCC</name>
<evidence type="ECO:0000313" key="2">
    <source>
        <dbReference type="Proteomes" id="UP000240883"/>
    </source>
</evidence>
<dbReference type="PANTHER" id="PTHR24148:SF81">
    <property type="entry name" value="HETEROKARYON INCOMPATIBILITY DOMAIN-CONTAINING PROTEIN"/>
    <property type="match status" value="1"/>
</dbReference>
<dbReference type="OrthoDB" id="2157530at2759"/>
<protein>
    <recommendedName>
        <fullName evidence="3">Heterokaryon incompatibility domain-containing protein</fullName>
    </recommendedName>
</protein>
<dbReference type="PANTHER" id="PTHR24148">
    <property type="entry name" value="ANKYRIN REPEAT DOMAIN-CONTAINING PROTEIN 39 HOMOLOG-RELATED"/>
    <property type="match status" value="1"/>
</dbReference>
<gene>
    <name evidence="1" type="ORF">BS50DRAFT_474289</name>
</gene>
<keyword evidence="2" id="KW-1185">Reference proteome</keyword>
<dbReference type="STRING" id="1448308.A0A2T2MZG4"/>
<dbReference type="EMBL" id="KZ678241">
    <property type="protein sequence ID" value="PSN58620.1"/>
    <property type="molecule type" value="Genomic_DNA"/>
</dbReference>
<sequence>GRTLIRTRTGYLGLAPEAILRGDFVVILLGCRYLIVLRPRNDNLYHVVGECYIHGIMDGEILNKRE</sequence>
<organism evidence="1 2">
    <name type="scientific">Corynespora cassiicola Philippines</name>
    <dbReference type="NCBI Taxonomy" id="1448308"/>
    <lineage>
        <taxon>Eukaryota</taxon>
        <taxon>Fungi</taxon>
        <taxon>Dikarya</taxon>
        <taxon>Ascomycota</taxon>
        <taxon>Pezizomycotina</taxon>
        <taxon>Dothideomycetes</taxon>
        <taxon>Pleosporomycetidae</taxon>
        <taxon>Pleosporales</taxon>
        <taxon>Corynesporascaceae</taxon>
        <taxon>Corynespora</taxon>
    </lineage>
</organism>
<dbReference type="InterPro" id="IPR052895">
    <property type="entry name" value="HetReg/Transcr_Mod"/>
</dbReference>
<dbReference type="AlphaFoldDB" id="A0A2T2MZG4"/>
<feature type="non-terminal residue" evidence="1">
    <location>
        <position position="66"/>
    </location>
</feature>
<reference evidence="1 2" key="1">
    <citation type="journal article" date="2018" name="Front. Microbiol.">
        <title>Genome-Wide Analysis of Corynespora cassiicola Leaf Fall Disease Putative Effectors.</title>
        <authorList>
            <person name="Lopez D."/>
            <person name="Ribeiro S."/>
            <person name="Label P."/>
            <person name="Fumanal B."/>
            <person name="Venisse J.S."/>
            <person name="Kohler A."/>
            <person name="de Oliveira R.R."/>
            <person name="Labutti K."/>
            <person name="Lipzen A."/>
            <person name="Lail K."/>
            <person name="Bauer D."/>
            <person name="Ohm R.A."/>
            <person name="Barry K.W."/>
            <person name="Spatafora J."/>
            <person name="Grigoriev I.V."/>
            <person name="Martin F.M."/>
            <person name="Pujade-Renaud V."/>
        </authorList>
    </citation>
    <scope>NUCLEOTIDE SEQUENCE [LARGE SCALE GENOMIC DNA]</scope>
    <source>
        <strain evidence="1 2">Philippines</strain>
    </source>
</reference>
<feature type="non-terminal residue" evidence="1">
    <location>
        <position position="1"/>
    </location>
</feature>